<dbReference type="Pfam" id="PF07980">
    <property type="entry name" value="SusD_RagB"/>
    <property type="match status" value="1"/>
</dbReference>
<comment type="similarity">
    <text evidence="2">Belongs to the SusD family.</text>
</comment>
<protein>
    <submittedName>
        <fullName evidence="8">Glycan metabolism protein RagB</fullName>
    </submittedName>
</protein>
<dbReference type="EMBL" id="BMIK01000011">
    <property type="protein sequence ID" value="GGC35974.1"/>
    <property type="molecule type" value="Genomic_DNA"/>
</dbReference>
<dbReference type="RefSeq" id="WP_188752152.1">
    <property type="nucleotide sequence ID" value="NZ_BMIK01000011.1"/>
</dbReference>
<feature type="domain" description="RagB/SusD" evidence="6">
    <location>
        <begin position="340"/>
        <end position="450"/>
    </location>
</feature>
<dbReference type="Proteomes" id="UP000597338">
    <property type="component" value="Unassembled WGS sequence"/>
</dbReference>
<dbReference type="InterPro" id="IPR012944">
    <property type="entry name" value="SusD_RagB_dom"/>
</dbReference>
<evidence type="ECO:0000256" key="3">
    <source>
        <dbReference type="ARBA" id="ARBA00022729"/>
    </source>
</evidence>
<dbReference type="SUPFAM" id="SSF48452">
    <property type="entry name" value="TPR-like"/>
    <property type="match status" value="1"/>
</dbReference>
<evidence type="ECO:0000313" key="8">
    <source>
        <dbReference type="EMBL" id="GGC35974.1"/>
    </source>
</evidence>
<evidence type="ECO:0000256" key="4">
    <source>
        <dbReference type="ARBA" id="ARBA00023136"/>
    </source>
</evidence>
<dbReference type="Gene3D" id="1.25.40.390">
    <property type="match status" value="1"/>
</dbReference>
<gene>
    <name evidence="8" type="ORF">GCM10011386_30100</name>
</gene>
<keyword evidence="9" id="KW-1185">Reference proteome</keyword>
<dbReference type="InterPro" id="IPR011990">
    <property type="entry name" value="TPR-like_helical_dom_sf"/>
</dbReference>
<sequence>MNDIKTLIALIACLALGACGKEFLEVKRSKSQAVPAEISDFQGILDNWREMNSSSSHRLGIVGADEYYVADNHWRALSDPYEKNGYIWADDVYEGKEVDDWNAAYYRILLANMVLEGTDNIQPSPAEQEAWDKVRGSALFFRAWNHYQLAQLFCKPYDPATASEDMGIPLRLQTDVTRSVGRGTVEATYSQIVQDLKEAAELLPVESLNKMQPSRPAACALLARALLNMGDYAQAGEYAGMCLSLRDELVDFNRLDLTTNQLFVSDYGASNPEVLFFCFAASGTITSNSRFHADSVLLDMYAPGDHRLSGYFRDIGGGRQVFKGSYQGGTSFFTGLATDEMYLIAAECQVRNGNIPDARNYLNTLLEHRYDASLFSPVSTGDRGQLLRIILDERHRELVLRGLRWEDLRRLNKEPEYATSVVREVMATRYELPPGSPRWVWPIPDNEVDLADIPQNDR</sequence>
<reference evidence="9" key="1">
    <citation type="journal article" date="2019" name="Int. J. Syst. Evol. Microbiol.">
        <title>The Global Catalogue of Microorganisms (GCM) 10K type strain sequencing project: providing services to taxonomists for standard genome sequencing and annotation.</title>
        <authorList>
            <consortium name="The Broad Institute Genomics Platform"/>
            <consortium name="The Broad Institute Genome Sequencing Center for Infectious Disease"/>
            <person name="Wu L."/>
            <person name="Ma J."/>
        </authorList>
    </citation>
    <scope>NUCLEOTIDE SEQUENCE [LARGE SCALE GENOMIC DNA]</scope>
    <source>
        <strain evidence="9">CGMCC 1.15342</strain>
    </source>
</reference>
<organism evidence="8 9">
    <name type="scientific">Parapedobacter defluvii</name>
    <dbReference type="NCBI Taxonomy" id="2045106"/>
    <lineage>
        <taxon>Bacteria</taxon>
        <taxon>Pseudomonadati</taxon>
        <taxon>Bacteroidota</taxon>
        <taxon>Sphingobacteriia</taxon>
        <taxon>Sphingobacteriales</taxon>
        <taxon>Sphingobacteriaceae</taxon>
        <taxon>Parapedobacter</taxon>
    </lineage>
</organism>
<name>A0ABQ1MAU6_9SPHI</name>
<evidence type="ECO:0000259" key="7">
    <source>
        <dbReference type="Pfam" id="PF14322"/>
    </source>
</evidence>
<evidence type="ECO:0000256" key="1">
    <source>
        <dbReference type="ARBA" id="ARBA00004442"/>
    </source>
</evidence>
<keyword evidence="5" id="KW-0998">Cell outer membrane</keyword>
<keyword evidence="3" id="KW-0732">Signal</keyword>
<keyword evidence="4" id="KW-0472">Membrane</keyword>
<dbReference type="Pfam" id="PF14322">
    <property type="entry name" value="SusD-like_3"/>
    <property type="match status" value="1"/>
</dbReference>
<proteinExistence type="inferred from homology"/>
<comment type="subcellular location">
    <subcellularLocation>
        <location evidence="1">Cell outer membrane</location>
    </subcellularLocation>
</comment>
<dbReference type="PROSITE" id="PS51257">
    <property type="entry name" value="PROKAR_LIPOPROTEIN"/>
    <property type="match status" value="1"/>
</dbReference>
<feature type="domain" description="SusD-like N-terminal" evidence="7">
    <location>
        <begin position="22"/>
        <end position="226"/>
    </location>
</feature>
<dbReference type="InterPro" id="IPR033985">
    <property type="entry name" value="SusD-like_N"/>
</dbReference>
<comment type="caution">
    <text evidence="8">The sequence shown here is derived from an EMBL/GenBank/DDBJ whole genome shotgun (WGS) entry which is preliminary data.</text>
</comment>
<evidence type="ECO:0000256" key="5">
    <source>
        <dbReference type="ARBA" id="ARBA00023237"/>
    </source>
</evidence>
<evidence type="ECO:0000259" key="6">
    <source>
        <dbReference type="Pfam" id="PF07980"/>
    </source>
</evidence>
<evidence type="ECO:0000256" key="2">
    <source>
        <dbReference type="ARBA" id="ARBA00006275"/>
    </source>
</evidence>
<accession>A0ABQ1MAU6</accession>
<evidence type="ECO:0000313" key="9">
    <source>
        <dbReference type="Proteomes" id="UP000597338"/>
    </source>
</evidence>